<evidence type="ECO:0000256" key="7">
    <source>
        <dbReference type="SAM" id="Phobius"/>
    </source>
</evidence>
<keyword evidence="3" id="KW-1003">Cell membrane</keyword>
<accession>A0A1M4SQX1</accession>
<dbReference type="PANTHER" id="PTHR43663:SF1">
    <property type="entry name" value="CHROMATE TRANSPORTER"/>
    <property type="match status" value="1"/>
</dbReference>
<feature type="transmembrane region" description="Helical" evidence="7">
    <location>
        <begin position="141"/>
        <end position="162"/>
    </location>
</feature>
<dbReference type="InterPro" id="IPR003370">
    <property type="entry name" value="Chromate_transpt"/>
</dbReference>
<dbReference type="OrthoDB" id="9788907at2"/>
<dbReference type="GO" id="GO:0015109">
    <property type="term" value="F:chromate transmembrane transporter activity"/>
    <property type="evidence" value="ECO:0007669"/>
    <property type="project" value="InterPro"/>
</dbReference>
<protein>
    <submittedName>
        <fullName evidence="8">Chromate transporter</fullName>
    </submittedName>
</protein>
<keyword evidence="6 7" id="KW-0472">Membrane</keyword>
<dbReference type="Proteomes" id="UP000184245">
    <property type="component" value="Unassembled WGS sequence"/>
</dbReference>
<organism evidence="8 9">
    <name type="scientific">Lactonifactor longoviformis DSM 17459</name>
    <dbReference type="NCBI Taxonomy" id="1122155"/>
    <lineage>
        <taxon>Bacteria</taxon>
        <taxon>Bacillati</taxon>
        <taxon>Bacillota</taxon>
        <taxon>Clostridia</taxon>
        <taxon>Eubacteriales</taxon>
        <taxon>Clostridiaceae</taxon>
        <taxon>Lactonifactor</taxon>
    </lineage>
</organism>
<dbReference type="Pfam" id="PF02417">
    <property type="entry name" value="Chromate_transp"/>
    <property type="match status" value="1"/>
</dbReference>
<evidence type="ECO:0000256" key="6">
    <source>
        <dbReference type="ARBA" id="ARBA00023136"/>
    </source>
</evidence>
<comment type="subcellular location">
    <subcellularLocation>
        <location evidence="1">Cell membrane</location>
        <topology evidence="1">Multi-pass membrane protein</topology>
    </subcellularLocation>
</comment>
<dbReference type="STRING" id="1122155.SAMN02745158_00209"/>
<name>A0A1M4SQX1_9CLOT</name>
<evidence type="ECO:0000313" key="8">
    <source>
        <dbReference type="EMBL" id="SHE34357.1"/>
    </source>
</evidence>
<dbReference type="AlphaFoldDB" id="A0A1M4SQX1"/>
<evidence type="ECO:0000256" key="2">
    <source>
        <dbReference type="ARBA" id="ARBA00005262"/>
    </source>
</evidence>
<reference evidence="8 9" key="1">
    <citation type="submission" date="2016-11" db="EMBL/GenBank/DDBJ databases">
        <authorList>
            <person name="Jaros S."/>
            <person name="Januszkiewicz K."/>
            <person name="Wedrychowicz H."/>
        </authorList>
    </citation>
    <scope>NUCLEOTIDE SEQUENCE [LARGE SCALE GENOMIC DNA]</scope>
    <source>
        <strain evidence="8 9">DSM 17459</strain>
    </source>
</reference>
<keyword evidence="4 7" id="KW-0812">Transmembrane</keyword>
<feature type="transmembrane region" description="Helical" evidence="7">
    <location>
        <begin position="169"/>
        <end position="190"/>
    </location>
</feature>
<evidence type="ECO:0000256" key="4">
    <source>
        <dbReference type="ARBA" id="ARBA00022692"/>
    </source>
</evidence>
<keyword evidence="5 7" id="KW-1133">Transmembrane helix</keyword>
<sequence length="191" mass="20353">MIYIKLFLSFLQIGAFSIGGGYAALPLIQSQVVHIQHWLTAGEFTDLVTISQMTPGPIAINAATFVGLRLGGVLGAVIATLGCILPSCIIMSILAYFYFKYRELEVLQTILQALRPAVVALIASAGLGILVQALWSDSSKGISLETLSLSGGAIFVVSIILLRKRKMNPIKVMGIAGALNVVLFYASVLLK</sequence>
<feature type="transmembrane region" description="Helical" evidence="7">
    <location>
        <begin position="73"/>
        <end position="97"/>
    </location>
</feature>
<dbReference type="GO" id="GO:0005886">
    <property type="term" value="C:plasma membrane"/>
    <property type="evidence" value="ECO:0007669"/>
    <property type="project" value="UniProtKB-SubCell"/>
</dbReference>
<evidence type="ECO:0000313" key="9">
    <source>
        <dbReference type="Proteomes" id="UP000184245"/>
    </source>
</evidence>
<comment type="similarity">
    <text evidence="2">Belongs to the chromate ion transporter (CHR) (TC 2.A.51) family.</text>
</comment>
<dbReference type="EMBL" id="FQVI01000001">
    <property type="protein sequence ID" value="SHE34357.1"/>
    <property type="molecule type" value="Genomic_DNA"/>
</dbReference>
<evidence type="ECO:0000256" key="3">
    <source>
        <dbReference type="ARBA" id="ARBA00022475"/>
    </source>
</evidence>
<feature type="transmembrane region" description="Helical" evidence="7">
    <location>
        <begin position="117"/>
        <end position="135"/>
    </location>
</feature>
<proteinExistence type="inferred from homology"/>
<evidence type="ECO:0000256" key="5">
    <source>
        <dbReference type="ARBA" id="ARBA00022989"/>
    </source>
</evidence>
<dbReference type="PANTHER" id="PTHR43663">
    <property type="entry name" value="CHROMATE TRANSPORT PROTEIN-RELATED"/>
    <property type="match status" value="1"/>
</dbReference>
<dbReference type="InterPro" id="IPR052518">
    <property type="entry name" value="CHR_Transporter"/>
</dbReference>
<keyword evidence="9" id="KW-1185">Reference proteome</keyword>
<gene>
    <name evidence="8" type="ORF">SAMN02745158_00209</name>
</gene>
<dbReference type="RefSeq" id="WP_072848349.1">
    <property type="nucleotide sequence ID" value="NZ_FQVI01000001.1"/>
</dbReference>
<evidence type="ECO:0000256" key="1">
    <source>
        <dbReference type="ARBA" id="ARBA00004651"/>
    </source>
</evidence>